<gene>
    <name evidence="5" type="ORF">GJ685_05630</name>
</gene>
<comment type="caution">
    <text evidence="5">The sequence shown here is derived from an EMBL/GenBank/DDBJ whole genome shotgun (WGS) entry which is preliminary data.</text>
</comment>
<dbReference type="PANTHER" id="PTHR43132:SF6">
    <property type="entry name" value="HTH-TYPE TRANSCRIPTIONAL REPRESSOR CZRA"/>
    <property type="match status" value="1"/>
</dbReference>
<dbReference type="InterPro" id="IPR036388">
    <property type="entry name" value="WH-like_DNA-bd_sf"/>
</dbReference>
<dbReference type="SUPFAM" id="SSF46785">
    <property type="entry name" value="Winged helix' DNA-binding domain"/>
    <property type="match status" value="1"/>
</dbReference>
<keyword evidence="1" id="KW-0805">Transcription regulation</keyword>
<dbReference type="InterPro" id="IPR011991">
    <property type="entry name" value="ArsR-like_HTH"/>
</dbReference>
<dbReference type="Proteomes" id="UP000489351">
    <property type="component" value="Unassembled WGS sequence"/>
</dbReference>
<dbReference type="PANTHER" id="PTHR43132">
    <property type="entry name" value="ARSENICAL RESISTANCE OPERON REPRESSOR ARSR-RELATED"/>
    <property type="match status" value="1"/>
</dbReference>
<evidence type="ECO:0000256" key="3">
    <source>
        <dbReference type="ARBA" id="ARBA00023163"/>
    </source>
</evidence>
<evidence type="ECO:0000259" key="4">
    <source>
        <dbReference type="PROSITE" id="PS50987"/>
    </source>
</evidence>
<proteinExistence type="predicted"/>
<evidence type="ECO:0000256" key="2">
    <source>
        <dbReference type="ARBA" id="ARBA00023125"/>
    </source>
</evidence>
<dbReference type="InterPro" id="IPR001845">
    <property type="entry name" value="HTH_ArsR_DNA-bd_dom"/>
</dbReference>
<organism evidence="5 6">
    <name type="scientific">Chlorobium phaeovibrioides</name>
    <dbReference type="NCBI Taxonomy" id="1094"/>
    <lineage>
        <taxon>Bacteria</taxon>
        <taxon>Pseudomonadati</taxon>
        <taxon>Chlorobiota</taxon>
        <taxon>Chlorobiia</taxon>
        <taxon>Chlorobiales</taxon>
        <taxon>Chlorobiaceae</taxon>
        <taxon>Chlorobium/Pelodictyon group</taxon>
        <taxon>Chlorobium</taxon>
    </lineage>
</organism>
<dbReference type="Gene3D" id="1.10.10.10">
    <property type="entry name" value="Winged helix-like DNA-binding domain superfamily/Winged helix DNA-binding domain"/>
    <property type="match status" value="1"/>
</dbReference>
<reference evidence="5 6" key="1">
    <citation type="submission" date="2019-11" db="EMBL/GenBank/DDBJ databases">
        <title>Green- and brown-colored morphotypes of Chlorobia in the stratified aquatic ecosystems of Kandalaksha Gulf (White Sea): A model for study of the accessory genome evolution.</title>
        <authorList>
            <person name="Grouzdev D.S."/>
        </authorList>
    </citation>
    <scope>NUCLEOTIDE SEQUENCE [LARGE SCALE GENOMIC DNA]</scope>
    <source>
        <strain evidence="5 6">ZM</strain>
    </source>
</reference>
<dbReference type="PRINTS" id="PR00778">
    <property type="entry name" value="HTHARSR"/>
</dbReference>
<dbReference type="CDD" id="cd00090">
    <property type="entry name" value="HTH_ARSR"/>
    <property type="match status" value="1"/>
</dbReference>
<dbReference type="PROSITE" id="PS50987">
    <property type="entry name" value="HTH_ARSR_2"/>
    <property type="match status" value="1"/>
</dbReference>
<name>A0ABW9UP86_CHLPH</name>
<evidence type="ECO:0000313" key="5">
    <source>
        <dbReference type="EMBL" id="MWV54544.1"/>
    </source>
</evidence>
<dbReference type="InterPro" id="IPR018334">
    <property type="entry name" value="ArsR_HTH"/>
</dbReference>
<dbReference type="NCBIfam" id="NF033788">
    <property type="entry name" value="HTH_metalloreg"/>
    <property type="match status" value="1"/>
</dbReference>
<evidence type="ECO:0000313" key="6">
    <source>
        <dbReference type="Proteomes" id="UP000489351"/>
    </source>
</evidence>
<feature type="domain" description="HTH arsR-type" evidence="4">
    <location>
        <begin position="27"/>
        <end position="121"/>
    </location>
</feature>
<sequence>MAENRSEICLEQCFHPETVERVSGFMASREDLLAVAELFKALGDGSRMSILNALLCSELCVCDLTMILKMTQSAVSHQLRVLRGAKIVKSRKEGKNVYYSLDDPHIAMLIETGFEHVREERGGRCVMSCKAQTGRSQS</sequence>
<dbReference type="InterPro" id="IPR051011">
    <property type="entry name" value="Metal_resp_trans_reg"/>
</dbReference>
<dbReference type="SMART" id="SM00418">
    <property type="entry name" value="HTH_ARSR"/>
    <property type="match status" value="1"/>
</dbReference>
<dbReference type="PROSITE" id="PS00846">
    <property type="entry name" value="HTH_ARSR_1"/>
    <property type="match status" value="1"/>
</dbReference>
<keyword evidence="3" id="KW-0804">Transcription</keyword>
<keyword evidence="6" id="KW-1185">Reference proteome</keyword>
<dbReference type="RefSeq" id="WP_160460156.1">
    <property type="nucleotide sequence ID" value="NZ_WUBZ01000015.1"/>
</dbReference>
<dbReference type="EMBL" id="WUBZ01000015">
    <property type="protein sequence ID" value="MWV54544.1"/>
    <property type="molecule type" value="Genomic_DNA"/>
</dbReference>
<keyword evidence="2" id="KW-0238">DNA-binding</keyword>
<protein>
    <submittedName>
        <fullName evidence="5">Metalloregulator ArsR/SmtB family transcription factor</fullName>
    </submittedName>
</protein>
<evidence type="ECO:0000256" key="1">
    <source>
        <dbReference type="ARBA" id="ARBA00023015"/>
    </source>
</evidence>
<dbReference type="InterPro" id="IPR036390">
    <property type="entry name" value="WH_DNA-bd_sf"/>
</dbReference>
<accession>A0ABW9UP86</accession>
<dbReference type="Pfam" id="PF01022">
    <property type="entry name" value="HTH_5"/>
    <property type="match status" value="1"/>
</dbReference>